<sequence length="83" mass="9459">MIFLVFYVINIIKAGAVKPTPWPLVLDLLVEVRTEKGTQARLINLESSTIEEEPMEVQVPAMKTDYLIVKFVVKISRYSQPPL</sequence>
<dbReference type="EMBL" id="QGKY02000089">
    <property type="protein sequence ID" value="KAF2611751.1"/>
    <property type="molecule type" value="Genomic_DNA"/>
</dbReference>
<proteinExistence type="predicted"/>
<reference evidence="3" key="1">
    <citation type="submission" date="2019-12" db="EMBL/GenBank/DDBJ databases">
        <title>Genome sequencing and annotation of Brassica cretica.</title>
        <authorList>
            <person name="Studholme D.J."/>
            <person name="Sarris P."/>
        </authorList>
    </citation>
    <scope>NUCLEOTIDE SEQUENCE</scope>
    <source>
        <strain evidence="3">PFS-109/04</strain>
        <tissue evidence="3">Leaf</tissue>
    </source>
</reference>
<feature type="signal peptide" evidence="1">
    <location>
        <begin position="1"/>
        <end position="16"/>
    </location>
</feature>
<reference evidence="2" key="2">
    <citation type="submission" date="2019-12" db="EMBL/GenBank/DDBJ databases">
        <title>Genome sequencing and annotation of Brassica cretica.</title>
        <authorList>
            <person name="Studholme D.J."/>
            <person name="Sarris P.F."/>
        </authorList>
    </citation>
    <scope>NUCLEOTIDE SEQUENCE</scope>
    <source>
        <strain evidence="2">PFS-102/07</strain>
        <tissue evidence="2">Leaf</tissue>
    </source>
</reference>
<organism evidence="2">
    <name type="scientific">Brassica cretica</name>
    <name type="common">Mustard</name>
    <dbReference type="NCBI Taxonomy" id="69181"/>
    <lineage>
        <taxon>Eukaryota</taxon>
        <taxon>Viridiplantae</taxon>
        <taxon>Streptophyta</taxon>
        <taxon>Embryophyta</taxon>
        <taxon>Tracheophyta</taxon>
        <taxon>Spermatophyta</taxon>
        <taxon>Magnoliopsida</taxon>
        <taxon>eudicotyledons</taxon>
        <taxon>Gunneridae</taxon>
        <taxon>Pentapetalae</taxon>
        <taxon>rosids</taxon>
        <taxon>malvids</taxon>
        <taxon>Brassicales</taxon>
        <taxon>Brassicaceae</taxon>
        <taxon>Brassiceae</taxon>
        <taxon>Brassica</taxon>
    </lineage>
</organism>
<gene>
    <name evidence="3" type="ORF">F2Q69_00000987</name>
    <name evidence="2" type="ORF">F2Q70_00007804</name>
</gene>
<keyword evidence="1" id="KW-0732">Signal</keyword>
<evidence type="ECO:0000313" key="3">
    <source>
        <dbReference type="EMBL" id="KAF3512866.1"/>
    </source>
</evidence>
<evidence type="ECO:0000256" key="1">
    <source>
        <dbReference type="SAM" id="SignalP"/>
    </source>
</evidence>
<name>A0A8S9M134_BRACR</name>
<protein>
    <submittedName>
        <fullName evidence="2">Uncharacterized protein</fullName>
    </submittedName>
</protein>
<dbReference type="EMBL" id="QGKX02001521">
    <property type="protein sequence ID" value="KAF3512866.1"/>
    <property type="molecule type" value="Genomic_DNA"/>
</dbReference>
<accession>A0A8S9M134</accession>
<dbReference type="AlphaFoldDB" id="A0A8S9M134"/>
<feature type="chain" id="PRO_5043266138" evidence="1">
    <location>
        <begin position="17"/>
        <end position="83"/>
    </location>
</feature>
<comment type="caution">
    <text evidence="2">The sequence shown here is derived from an EMBL/GenBank/DDBJ whole genome shotgun (WGS) entry which is preliminary data.</text>
</comment>
<evidence type="ECO:0000313" key="2">
    <source>
        <dbReference type="EMBL" id="KAF2611751.1"/>
    </source>
</evidence>
<dbReference type="Proteomes" id="UP000712600">
    <property type="component" value="Unassembled WGS sequence"/>
</dbReference>